<keyword evidence="6 8" id="KW-0508">mRNA splicing</keyword>
<evidence type="ECO:0000256" key="2">
    <source>
        <dbReference type="ARBA" id="ARBA00010028"/>
    </source>
</evidence>
<keyword evidence="7 8" id="KW-0539">Nucleus</keyword>
<name>A0AAV5RRL3_MAUHU</name>
<accession>A0AAV5RRL3</accession>
<comment type="caution">
    <text evidence="11">The sequence shown here is derived from an EMBL/GenBank/DDBJ whole genome shotgun (WGS) entry which is preliminary data.</text>
</comment>
<organism evidence="11 12">
    <name type="scientific">Maudiozyma humilis</name>
    <name type="common">Sour dough yeast</name>
    <name type="synonym">Kazachstania humilis</name>
    <dbReference type="NCBI Taxonomy" id="51915"/>
    <lineage>
        <taxon>Eukaryota</taxon>
        <taxon>Fungi</taxon>
        <taxon>Dikarya</taxon>
        <taxon>Ascomycota</taxon>
        <taxon>Saccharomycotina</taxon>
        <taxon>Saccharomycetes</taxon>
        <taxon>Saccharomycetales</taxon>
        <taxon>Saccharomycetaceae</taxon>
        <taxon>Maudiozyma</taxon>
    </lineage>
</organism>
<evidence type="ECO:0000313" key="11">
    <source>
        <dbReference type="EMBL" id="GMM54189.1"/>
    </source>
</evidence>
<dbReference type="AlphaFoldDB" id="A0AAV5RRL3"/>
<keyword evidence="9" id="KW-0175">Coiled coil</keyword>
<keyword evidence="5 8" id="KW-0747">Spliceosome</keyword>
<evidence type="ECO:0000256" key="6">
    <source>
        <dbReference type="ARBA" id="ARBA00023187"/>
    </source>
</evidence>
<evidence type="ECO:0000256" key="9">
    <source>
        <dbReference type="SAM" id="Coils"/>
    </source>
</evidence>
<proteinExistence type="inferred from homology"/>
<protein>
    <recommendedName>
        <fullName evidence="3 8">Pre-mRNA-splicing factor SYF2</fullName>
    </recommendedName>
</protein>
<keyword evidence="12" id="KW-1185">Reference proteome</keyword>
<keyword evidence="4 8" id="KW-0507">mRNA processing</keyword>
<evidence type="ECO:0000256" key="3">
    <source>
        <dbReference type="ARBA" id="ARBA00014745"/>
    </source>
</evidence>
<dbReference type="EMBL" id="BTGD01000001">
    <property type="protein sequence ID" value="GMM54189.1"/>
    <property type="molecule type" value="Genomic_DNA"/>
</dbReference>
<feature type="coiled-coil region" evidence="9">
    <location>
        <begin position="4"/>
        <end position="31"/>
    </location>
</feature>
<gene>
    <name evidence="11" type="ORF">DAKH74_008050</name>
</gene>
<evidence type="ECO:0000256" key="5">
    <source>
        <dbReference type="ARBA" id="ARBA00022728"/>
    </source>
</evidence>
<evidence type="ECO:0000256" key="7">
    <source>
        <dbReference type="ARBA" id="ARBA00023242"/>
    </source>
</evidence>
<comment type="subcellular location">
    <subcellularLocation>
        <location evidence="1 8">Nucleus</location>
    </subcellularLocation>
</comment>
<dbReference type="GO" id="GO:0000398">
    <property type="term" value="P:mRNA splicing, via spliceosome"/>
    <property type="evidence" value="ECO:0007669"/>
    <property type="project" value="UniProtKB-UniRule"/>
</dbReference>
<evidence type="ECO:0000256" key="10">
    <source>
        <dbReference type="SAM" id="MobiDB-lite"/>
    </source>
</evidence>
<evidence type="ECO:0000256" key="8">
    <source>
        <dbReference type="RuleBase" id="RU367148"/>
    </source>
</evidence>
<dbReference type="Proteomes" id="UP001377567">
    <property type="component" value="Unassembled WGS sequence"/>
</dbReference>
<comment type="subunit">
    <text evidence="8">May be part of a spliceosome complex.</text>
</comment>
<reference evidence="11 12" key="1">
    <citation type="journal article" date="2023" name="Elife">
        <title>Identification of key yeast species and microbe-microbe interactions impacting larval growth of Drosophila in the wild.</title>
        <authorList>
            <person name="Mure A."/>
            <person name="Sugiura Y."/>
            <person name="Maeda R."/>
            <person name="Honda K."/>
            <person name="Sakurai N."/>
            <person name="Takahashi Y."/>
            <person name="Watada M."/>
            <person name="Katoh T."/>
            <person name="Gotoh A."/>
            <person name="Gotoh Y."/>
            <person name="Taniguchi I."/>
            <person name="Nakamura K."/>
            <person name="Hayashi T."/>
            <person name="Katayama T."/>
            <person name="Uemura T."/>
            <person name="Hattori Y."/>
        </authorList>
    </citation>
    <scope>NUCLEOTIDE SEQUENCE [LARGE SCALE GENOMIC DNA]</scope>
    <source>
        <strain evidence="11 12">KH-74</strain>
    </source>
</reference>
<feature type="region of interest" description="Disordered" evidence="10">
    <location>
        <begin position="39"/>
        <end position="58"/>
    </location>
</feature>
<comment type="similarity">
    <text evidence="2 8">Belongs to the SYF2 family.</text>
</comment>
<evidence type="ECO:0000256" key="1">
    <source>
        <dbReference type="ARBA" id="ARBA00004123"/>
    </source>
</evidence>
<evidence type="ECO:0000313" key="12">
    <source>
        <dbReference type="Proteomes" id="UP001377567"/>
    </source>
</evidence>
<dbReference type="InterPro" id="IPR013260">
    <property type="entry name" value="mRNA_splic_SYF2"/>
</dbReference>
<dbReference type="Pfam" id="PF08231">
    <property type="entry name" value="SYF2"/>
    <property type="match status" value="1"/>
</dbReference>
<dbReference type="GO" id="GO:0005681">
    <property type="term" value="C:spliceosomal complex"/>
    <property type="evidence" value="ECO:0007669"/>
    <property type="project" value="UniProtKB-KW"/>
</dbReference>
<evidence type="ECO:0000256" key="4">
    <source>
        <dbReference type="ARBA" id="ARBA00022664"/>
    </source>
</evidence>
<comment type="function">
    <text evidence="8">Involved in pre-mRNA splicing.</text>
</comment>
<sequence>MIDVEKVAAEFKELKRRCQDIKIKNRKLVEAKGKPLVYSAQDLGDEDESGHEDESTKKASDVFNMTLAEFEAQKKAKVDKSAYSMAKLTYDKEIREIRDFKTGGEKSEKDRLSGLVNHLNKEAKDRYQVQKKKIERREKLAVSGFINDKNKQFNQLIDKQRDRSG</sequence>